<proteinExistence type="inferred from homology"/>
<dbReference type="HAMAP" id="MF_00274">
    <property type="entry name" value="DNA_YbaB_EbfC"/>
    <property type="match status" value="1"/>
</dbReference>
<dbReference type="InterPro" id="IPR036894">
    <property type="entry name" value="YbaB-like_sf"/>
</dbReference>
<dbReference type="AlphaFoldDB" id="A0A9X2MIH9"/>
<name>A0A9X2MIH9_9FIRM</name>
<dbReference type="FunFam" id="3.30.1310.10:FF:000002">
    <property type="entry name" value="Nucleoid-associated protein IKC_06587"/>
    <property type="match status" value="1"/>
</dbReference>
<evidence type="ECO:0000256" key="1">
    <source>
        <dbReference type="ARBA" id="ARBA00022490"/>
    </source>
</evidence>
<dbReference type="GO" id="GO:0005829">
    <property type="term" value="C:cytosol"/>
    <property type="evidence" value="ECO:0007669"/>
    <property type="project" value="TreeGrafter"/>
</dbReference>
<comment type="subunit">
    <text evidence="3">Homodimer.</text>
</comment>
<evidence type="ECO:0000313" key="5">
    <source>
        <dbReference type="EMBL" id="MCR2044284.1"/>
    </source>
</evidence>
<reference evidence="5" key="1">
    <citation type="submission" date="2022-07" db="EMBL/GenBank/DDBJ databases">
        <title>Enhanced cultured diversity of the mouse gut microbiota enables custom-made synthetic communities.</title>
        <authorList>
            <person name="Afrizal A."/>
        </authorList>
    </citation>
    <scope>NUCLEOTIDE SEQUENCE</scope>
    <source>
        <strain evidence="5">DSM 29482</strain>
    </source>
</reference>
<sequence length="111" mass="11904">MARGGFPGMGNMGGMMKQVQKMQKEMATLQEKLEEKEIEASAGGGAVTAIANGKKEVVSITIDKDVVDPDDVEMLQDLVLAAVNEALRNAEEYVSKEMQKITGGMNIPGLF</sequence>
<keyword evidence="6" id="KW-1185">Reference proteome</keyword>
<dbReference type="NCBIfam" id="TIGR00103">
    <property type="entry name" value="DNA_YbaB_EbfC"/>
    <property type="match status" value="1"/>
</dbReference>
<dbReference type="EMBL" id="JANJZL010000005">
    <property type="protein sequence ID" value="MCR2044284.1"/>
    <property type="molecule type" value="Genomic_DNA"/>
</dbReference>
<keyword evidence="1 3" id="KW-0963">Cytoplasm</keyword>
<keyword evidence="2 3" id="KW-0238">DNA-binding</keyword>
<dbReference type="PANTHER" id="PTHR33449:SF1">
    <property type="entry name" value="NUCLEOID-ASSOCIATED PROTEIN YBAB"/>
    <property type="match status" value="1"/>
</dbReference>
<accession>A0A9X2MIH9</accession>
<evidence type="ECO:0000256" key="2">
    <source>
        <dbReference type="ARBA" id="ARBA00023125"/>
    </source>
</evidence>
<dbReference type="Proteomes" id="UP001142078">
    <property type="component" value="Unassembled WGS sequence"/>
</dbReference>
<comment type="function">
    <text evidence="3">Binds to DNA and alters its conformation. May be involved in regulation of gene expression, nucleoid organization and DNA protection.</text>
</comment>
<dbReference type="SUPFAM" id="SSF82607">
    <property type="entry name" value="YbaB-like"/>
    <property type="match status" value="1"/>
</dbReference>
<comment type="subcellular location">
    <subcellularLocation>
        <location evidence="3">Cytoplasm</location>
        <location evidence="3">Nucleoid</location>
    </subcellularLocation>
</comment>
<evidence type="ECO:0000256" key="4">
    <source>
        <dbReference type="SAM" id="Coils"/>
    </source>
</evidence>
<dbReference type="GO" id="GO:0043590">
    <property type="term" value="C:bacterial nucleoid"/>
    <property type="evidence" value="ECO:0007669"/>
    <property type="project" value="UniProtKB-UniRule"/>
</dbReference>
<dbReference type="OrthoDB" id="9795263at2"/>
<evidence type="ECO:0000256" key="3">
    <source>
        <dbReference type="HAMAP-Rule" id="MF_00274"/>
    </source>
</evidence>
<gene>
    <name evidence="5" type="ORF">NSA23_09140</name>
</gene>
<dbReference type="InterPro" id="IPR004401">
    <property type="entry name" value="YbaB/EbfC"/>
</dbReference>
<keyword evidence="4" id="KW-0175">Coiled coil</keyword>
<dbReference type="Pfam" id="PF02575">
    <property type="entry name" value="YbaB_DNA_bd"/>
    <property type="match status" value="1"/>
</dbReference>
<dbReference type="PANTHER" id="PTHR33449">
    <property type="entry name" value="NUCLEOID-ASSOCIATED PROTEIN YBAB"/>
    <property type="match status" value="1"/>
</dbReference>
<dbReference type="GO" id="GO:0003677">
    <property type="term" value="F:DNA binding"/>
    <property type="evidence" value="ECO:0007669"/>
    <property type="project" value="UniProtKB-UniRule"/>
</dbReference>
<protein>
    <recommendedName>
        <fullName evidence="3">Nucleoid-associated protein NSA23_09140</fullName>
    </recommendedName>
</protein>
<evidence type="ECO:0000313" key="6">
    <source>
        <dbReference type="Proteomes" id="UP001142078"/>
    </source>
</evidence>
<comment type="caution">
    <text evidence="5">The sequence shown here is derived from an EMBL/GenBank/DDBJ whole genome shotgun (WGS) entry which is preliminary data.</text>
</comment>
<dbReference type="Gene3D" id="3.30.1310.10">
    <property type="entry name" value="Nucleoid-associated protein YbaB-like domain"/>
    <property type="match status" value="1"/>
</dbReference>
<dbReference type="RefSeq" id="WP_042679230.1">
    <property type="nucleotide sequence ID" value="NZ_CABKTM010000012.1"/>
</dbReference>
<feature type="coiled-coil region" evidence="4">
    <location>
        <begin position="12"/>
        <end position="39"/>
    </location>
</feature>
<dbReference type="PIRSF" id="PIRSF004555">
    <property type="entry name" value="UCP004555"/>
    <property type="match status" value="1"/>
</dbReference>
<comment type="similarity">
    <text evidence="3">Belongs to the YbaB/EbfC family.</text>
</comment>
<organism evidence="5 6">
    <name type="scientific">Anaerosalibacter massiliensis</name>
    <dbReference type="NCBI Taxonomy" id="1347392"/>
    <lineage>
        <taxon>Bacteria</taxon>
        <taxon>Bacillati</taxon>
        <taxon>Bacillota</taxon>
        <taxon>Tissierellia</taxon>
        <taxon>Tissierellales</taxon>
        <taxon>Sporanaerobacteraceae</taxon>
        <taxon>Anaerosalibacter</taxon>
    </lineage>
</organism>